<evidence type="ECO:0000313" key="1">
    <source>
        <dbReference type="EMBL" id="NKQ57680.1"/>
    </source>
</evidence>
<dbReference type="InterPro" id="IPR019587">
    <property type="entry name" value="Polyketide_cyclase/dehydratase"/>
</dbReference>
<reference evidence="1 2" key="1">
    <citation type="submission" date="2020-04" db="EMBL/GenBank/DDBJ databases">
        <title>Novel species.</title>
        <authorList>
            <person name="Teo W.F.A."/>
            <person name="Lipun K."/>
            <person name="Srisuk N."/>
            <person name="Duangmal K."/>
        </authorList>
    </citation>
    <scope>NUCLEOTIDE SEQUENCE [LARGE SCALE GENOMIC DNA]</scope>
    <source>
        <strain evidence="1 2">K13G38</strain>
    </source>
</reference>
<evidence type="ECO:0000313" key="2">
    <source>
        <dbReference type="Proteomes" id="UP000715441"/>
    </source>
</evidence>
<protein>
    <submittedName>
        <fullName evidence="1">SRPBCC family protein</fullName>
    </submittedName>
</protein>
<dbReference type="InterPro" id="IPR023393">
    <property type="entry name" value="START-like_dom_sf"/>
</dbReference>
<dbReference type="CDD" id="cd07821">
    <property type="entry name" value="PYR_PYL_RCAR_like"/>
    <property type="match status" value="1"/>
</dbReference>
<name>A0ABX1JFZ8_9PSEU</name>
<dbReference type="EMBL" id="JAAXLS010000040">
    <property type="protein sequence ID" value="NKQ57680.1"/>
    <property type="molecule type" value="Genomic_DNA"/>
</dbReference>
<accession>A0ABX1JFZ8</accession>
<dbReference type="SUPFAM" id="SSF55961">
    <property type="entry name" value="Bet v1-like"/>
    <property type="match status" value="1"/>
</dbReference>
<dbReference type="RefSeq" id="WP_168520787.1">
    <property type="nucleotide sequence ID" value="NZ_JAAXLS010000040.1"/>
</dbReference>
<dbReference type="Gene3D" id="3.30.530.20">
    <property type="match status" value="1"/>
</dbReference>
<comment type="caution">
    <text evidence="1">The sequence shown here is derived from an EMBL/GenBank/DDBJ whole genome shotgun (WGS) entry which is preliminary data.</text>
</comment>
<proteinExistence type="predicted"/>
<dbReference type="Proteomes" id="UP000715441">
    <property type="component" value="Unassembled WGS sequence"/>
</dbReference>
<dbReference type="Pfam" id="PF10604">
    <property type="entry name" value="Polyketide_cyc2"/>
    <property type="match status" value="1"/>
</dbReference>
<gene>
    <name evidence="1" type="ORF">HFP15_32945</name>
</gene>
<sequence length="132" mass="14246">MTTLRTHAVLDHDADTVWKLVRDAGNVADWFPAMTGSSIEGSLRRVTLADGSVIEEVIVASDDSLRRLQYRARAGDLPIADHLGTVDVIELDPGRSILIYSTDIAPAELARAFDGAISEAVGALNEFLSRRG</sequence>
<organism evidence="1 2">
    <name type="scientific">Amycolatopsis acididurans</name>
    <dbReference type="NCBI Taxonomy" id="2724524"/>
    <lineage>
        <taxon>Bacteria</taxon>
        <taxon>Bacillati</taxon>
        <taxon>Actinomycetota</taxon>
        <taxon>Actinomycetes</taxon>
        <taxon>Pseudonocardiales</taxon>
        <taxon>Pseudonocardiaceae</taxon>
        <taxon>Amycolatopsis</taxon>
    </lineage>
</organism>
<keyword evidence="2" id="KW-1185">Reference proteome</keyword>